<name>A0A157T2D1_SACSO</name>
<evidence type="ECO:0000313" key="1">
    <source>
        <dbReference type="EMBL" id="SAI85058.1"/>
    </source>
</evidence>
<sequence length="50" mass="5715">MKKEYTKFSLPLSLPWISLFHSCNAWLLLGNNPSMVASILRSSTVFESRL</sequence>
<protein>
    <submittedName>
        <fullName evidence="1">ORF in partial transposon ISC1043</fullName>
    </submittedName>
</protein>
<dbReference type="AlphaFoldDB" id="A0A157T2D1"/>
<dbReference type="EMBL" id="LT549890">
    <property type="protein sequence ID" value="SAI85058.1"/>
    <property type="molecule type" value="Genomic_DNA"/>
</dbReference>
<gene>
    <name evidence="1" type="ORF">SSOP1_1504</name>
</gene>
<proteinExistence type="predicted"/>
<dbReference type="Proteomes" id="UP000076770">
    <property type="component" value="Chromosome i"/>
</dbReference>
<evidence type="ECO:0000313" key="2">
    <source>
        <dbReference type="Proteomes" id="UP000076770"/>
    </source>
</evidence>
<accession>A0A157T2D1</accession>
<reference evidence="2" key="1">
    <citation type="submission" date="2016-04" db="EMBL/GenBank/DDBJ databases">
        <authorList>
            <person name="Shah S.A."/>
            <person name="Garrett R.A."/>
        </authorList>
    </citation>
    <scope>NUCLEOTIDE SEQUENCE [LARGE SCALE GENOMIC DNA]</scope>
    <source>
        <strain evidence="2">ATCC 35091 / DSM 1616 / JCM 8930 / NBRC 15331 / P1</strain>
    </source>
</reference>
<organism evidence="1 2">
    <name type="scientific">Saccharolobus solfataricus</name>
    <name type="common">Sulfolobus solfataricus</name>
    <dbReference type="NCBI Taxonomy" id="2287"/>
    <lineage>
        <taxon>Archaea</taxon>
        <taxon>Thermoproteota</taxon>
        <taxon>Thermoprotei</taxon>
        <taxon>Sulfolobales</taxon>
        <taxon>Sulfolobaceae</taxon>
        <taxon>Saccharolobus</taxon>
    </lineage>
</organism>